<dbReference type="EMBL" id="BLLF01001370">
    <property type="protein sequence ID" value="GFH18862.1"/>
    <property type="molecule type" value="Genomic_DNA"/>
</dbReference>
<proteinExistence type="predicted"/>
<evidence type="ECO:0000313" key="2">
    <source>
        <dbReference type="EMBL" id="GFH18862.1"/>
    </source>
</evidence>
<reference evidence="2 3" key="1">
    <citation type="submission" date="2020-02" db="EMBL/GenBank/DDBJ databases">
        <title>Draft genome sequence of Haematococcus lacustris strain NIES-144.</title>
        <authorList>
            <person name="Morimoto D."/>
            <person name="Nakagawa S."/>
            <person name="Yoshida T."/>
            <person name="Sawayama S."/>
        </authorList>
    </citation>
    <scope>NUCLEOTIDE SEQUENCE [LARGE SCALE GENOMIC DNA]</scope>
    <source>
        <strain evidence="2 3">NIES-144</strain>
    </source>
</reference>
<evidence type="ECO:0000313" key="3">
    <source>
        <dbReference type="Proteomes" id="UP000485058"/>
    </source>
</evidence>
<evidence type="ECO:0000256" key="1">
    <source>
        <dbReference type="SAM" id="MobiDB-lite"/>
    </source>
</evidence>
<sequence length="351" mass="38602">LGPEPWSCPGLAQLPNPPPYAQPPSLTLPQPKPALRPGSMKEFWKDVTGSGAMAFAMTYQHSSYLQLYMEDPAKAASRTNAKLASDILSMLARLLPEFQATIVTVDLSLAVGAVDGSTFVGQQKPELFLPSLSAMYATLYKAFMALMRLMPDWRCRPAVLRTGLRFATAGALAHNTMVSLLPDADHMNRTPHTTSTPSLLPATVQRFPELEEQVIAMFLPATHLWSVVLAQQGVNEPPTGPFQLNDDFISRMTTDRVAVLPSPSSPQVAPLALDLVLGMENTLQMVMRQQDMVWKWPSWNDGNLVQGLVDGYRTLLALFGHVIEVQGLVTPIAPGWRHQRLTLALGEWHES</sequence>
<name>A0A699ZSC2_HAELA</name>
<dbReference type="Proteomes" id="UP000485058">
    <property type="component" value="Unassembled WGS sequence"/>
</dbReference>
<organism evidence="2 3">
    <name type="scientific">Haematococcus lacustris</name>
    <name type="common">Green alga</name>
    <name type="synonym">Haematococcus pluvialis</name>
    <dbReference type="NCBI Taxonomy" id="44745"/>
    <lineage>
        <taxon>Eukaryota</taxon>
        <taxon>Viridiplantae</taxon>
        <taxon>Chlorophyta</taxon>
        <taxon>core chlorophytes</taxon>
        <taxon>Chlorophyceae</taxon>
        <taxon>CS clade</taxon>
        <taxon>Chlamydomonadales</taxon>
        <taxon>Haematococcaceae</taxon>
        <taxon>Haematococcus</taxon>
    </lineage>
</organism>
<comment type="caution">
    <text evidence="2">The sequence shown here is derived from an EMBL/GenBank/DDBJ whole genome shotgun (WGS) entry which is preliminary data.</text>
</comment>
<keyword evidence="3" id="KW-1185">Reference proteome</keyword>
<gene>
    <name evidence="2" type="ORF">HaLaN_15730</name>
</gene>
<protein>
    <submittedName>
        <fullName evidence="2">Uncharacterized protein</fullName>
    </submittedName>
</protein>
<feature type="non-terminal residue" evidence="2">
    <location>
        <position position="351"/>
    </location>
</feature>
<dbReference type="AlphaFoldDB" id="A0A699ZSC2"/>
<accession>A0A699ZSC2</accession>
<feature type="non-terminal residue" evidence="2">
    <location>
        <position position="1"/>
    </location>
</feature>
<feature type="region of interest" description="Disordered" evidence="1">
    <location>
        <begin position="1"/>
        <end position="23"/>
    </location>
</feature>